<dbReference type="AlphaFoldDB" id="A0A8B6UX52"/>
<gene>
    <name evidence="1" type="ORF">C4C32_11475</name>
</gene>
<accession>A0A8B6UX52</accession>
<dbReference type="RefSeq" id="WP_155254747.1">
    <property type="nucleotide sequence ID" value="NZ_CP014262.1"/>
</dbReference>
<dbReference type="EMBL" id="CP072011">
    <property type="protein sequence ID" value="QTH16479.1"/>
    <property type="molecule type" value="Genomic_DNA"/>
</dbReference>
<dbReference type="Proteomes" id="UP000663914">
    <property type="component" value="Chromosome"/>
</dbReference>
<organism evidence="1 2">
    <name type="scientific">Pseudomonas corrugata</name>
    <dbReference type="NCBI Taxonomy" id="47879"/>
    <lineage>
        <taxon>Bacteria</taxon>
        <taxon>Pseudomonadati</taxon>
        <taxon>Pseudomonadota</taxon>
        <taxon>Gammaproteobacteria</taxon>
        <taxon>Pseudomonadales</taxon>
        <taxon>Pseudomonadaceae</taxon>
        <taxon>Pseudomonas</taxon>
    </lineage>
</organism>
<reference evidence="1" key="1">
    <citation type="book" date="2019" name="MICROBIAL BIOTECHNOLOGY" publisher="Unknown Publisher">
        <title>Optimization of recombineering for directed mutagenesis of bacteria Pseudomonas corrugata 3'.</title>
        <authorList>
            <person name="Buinitskaja S.V."/>
            <person name="Pilipenok N."/>
            <person name="Valentovich L.N."/>
        </authorList>
    </citation>
    <scope>NUCLEOTIDE SEQUENCE</scope>
    <source>
        <strain evidence="1">3prime</strain>
    </source>
</reference>
<proteinExistence type="predicted"/>
<reference evidence="1" key="2">
    <citation type="submission" date="2021-03" db="EMBL/GenBank/DDBJ databases">
        <authorList>
            <person name="Valentovich L.N."/>
            <person name="Akhremchuk A.E."/>
            <person name="Miamin V.E."/>
        </authorList>
    </citation>
    <scope>NUCLEOTIDE SEQUENCE</scope>
    <source>
        <strain evidence="1">3prime</strain>
    </source>
</reference>
<sequence>MNDLRRLRARNHVLRPDMGRVDSRLQCPGKRQRFTSAPETYAKGIQVHHPAHFCLPLLKPNNHDQSLMAGEPGLQVQAPACARLR</sequence>
<name>A0A8B6UX52_9PSED</name>
<evidence type="ECO:0000313" key="1">
    <source>
        <dbReference type="EMBL" id="QTH16479.1"/>
    </source>
</evidence>
<dbReference type="GeneID" id="55648088"/>
<protein>
    <submittedName>
        <fullName evidence="1">Uncharacterized protein</fullName>
    </submittedName>
</protein>
<evidence type="ECO:0000313" key="2">
    <source>
        <dbReference type="Proteomes" id="UP000663914"/>
    </source>
</evidence>